<reference evidence="9" key="1">
    <citation type="submission" date="2017-05" db="EMBL/GenBank/DDBJ databases">
        <authorList>
            <person name="Sharma S."/>
            <person name="Sidhu C."/>
            <person name="Pinnaka A.K."/>
        </authorList>
    </citation>
    <scope>NUCLEOTIDE SEQUENCE [LARGE SCALE GENOMIC DNA]</scope>
    <source>
        <strain evidence="9">AK93</strain>
    </source>
</reference>
<comment type="similarity">
    <text evidence="2">Belongs to the UPF0718 family.</text>
</comment>
<evidence type="ECO:0000256" key="5">
    <source>
        <dbReference type="ARBA" id="ARBA00022989"/>
    </source>
</evidence>
<feature type="transmembrane region" description="Helical" evidence="7">
    <location>
        <begin position="51"/>
        <end position="72"/>
    </location>
</feature>
<keyword evidence="3" id="KW-1003">Cell membrane</keyword>
<keyword evidence="6 7" id="KW-0472">Membrane</keyword>
<evidence type="ECO:0000313" key="9">
    <source>
        <dbReference type="Proteomes" id="UP000256763"/>
    </source>
</evidence>
<name>A0A3E0WN59_9GAMM</name>
<feature type="transmembrane region" description="Helical" evidence="7">
    <location>
        <begin position="118"/>
        <end position="138"/>
    </location>
</feature>
<keyword evidence="4 7" id="KW-0812">Transmembrane</keyword>
<protein>
    <recommendedName>
        <fullName evidence="10">Permease</fullName>
    </recommendedName>
</protein>
<comment type="caution">
    <text evidence="8">The sequence shown here is derived from an EMBL/GenBank/DDBJ whole genome shotgun (WGS) entry which is preliminary data.</text>
</comment>
<dbReference type="OrthoDB" id="5797013at2"/>
<dbReference type="AlphaFoldDB" id="A0A3E0WN59"/>
<comment type="subcellular location">
    <subcellularLocation>
        <location evidence="1">Cell membrane</location>
        <topology evidence="1">Multi-pass membrane protein</topology>
    </subcellularLocation>
</comment>
<evidence type="ECO:0000256" key="4">
    <source>
        <dbReference type="ARBA" id="ARBA00022692"/>
    </source>
</evidence>
<keyword evidence="5 7" id="KW-1133">Transmembrane helix</keyword>
<gene>
    <name evidence="8" type="ORF">CAL65_15335</name>
</gene>
<proteinExistence type="inferred from homology"/>
<evidence type="ECO:0008006" key="10">
    <source>
        <dbReference type="Google" id="ProtNLM"/>
    </source>
</evidence>
<sequence length="183" mass="19707">MADTSERSDSPSRPRLIDKTTVFFTLIALASGAGVWWVHGPSTFQATLNEGLILLALILPVIAAAMLIGSYVQRLIPQAIIERWLGSRSGLRGYLVATLAGVVTPGGPFAAFPLVVALYRAGAAFEICIVYLTAWALLGIHRILIWEIPLLGFDFVAVRVIVSLPLPLVAGLLARRIVRGPRP</sequence>
<dbReference type="InterPro" id="IPR053166">
    <property type="entry name" value="UPF0718_permease"/>
</dbReference>
<feature type="transmembrane region" description="Helical" evidence="7">
    <location>
        <begin position="93"/>
        <end position="112"/>
    </location>
</feature>
<evidence type="ECO:0000256" key="3">
    <source>
        <dbReference type="ARBA" id="ARBA00022475"/>
    </source>
</evidence>
<dbReference type="Pfam" id="PF03773">
    <property type="entry name" value="ArsP_1"/>
    <property type="match status" value="1"/>
</dbReference>
<dbReference type="Proteomes" id="UP000256763">
    <property type="component" value="Unassembled WGS sequence"/>
</dbReference>
<feature type="transmembrane region" description="Helical" evidence="7">
    <location>
        <begin position="150"/>
        <end position="174"/>
    </location>
</feature>
<dbReference type="GO" id="GO:0005886">
    <property type="term" value="C:plasma membrane"/>
    <property type="evidence" value="ECO:0007669"/>
    <property type="project" value="UniProtKB-SubCell"/>
</dbReference>
<organism evidence="8 9">
    <name type="scientific">Alkalilimnicola ehrlichii</name>
    <dbReference type="NCBI Taxonomy" id="351052"/>
    <lineage>
        <taxon>Bacteria</taxon>
        <taxon>Pseudomonadati</taxon>
        <taxon>Pseudomonadota</taxon>
        <taxon>Gammaproteobacteria</taxon>
        <taxon>Chromatiales</taxon>
        <taxon>Ectothiorhodospiraceae</taxon>
        <taxon>Alkalilimnicola</taxon>
    </lineage>
</organism>
<feature type="transmembrane region" description="Helical" evidence="7">
    <location>
        <begin position="21"/>
        <end position="39"/>
    </location>
</feature>
<evidence type="ECO:0000256" key="2">
    <source>
        <dbReference type="ARBA" id="ARBA00006386"/>
    </source>
</evidence>
<evidence type="ECO:0000256" key="7">
    <source>
        <dbReference type="SAM" id="Phobius"/>
    </source>
</evidence>
<evidence type="ECO:0000256" key="6">
    <source>
        <dbReference type="ARBA" id="ARBA00023136"/>
    </source>
</evidence>
<dbReference type="RefSeq" id="WP_116303007.1">
    <property type="nucleotide sequence ID" value="NZ_NFZV01000016.1"/>
</dbReference>
<dbReference type="PANTHER" id="PTHR42775">
    <property type="entry name" value="PERMEASE RV2963-RELATED"/>
    <property type="match status" value="1"/>
</dbReference>
<dbReference type="InterPro" id="IPR005524">
    <property type="entry name" value="DUF318"/>
</dbReference>
<dbReference type="EMBL" id="NFZW01000016">
    <property type="protein sequence ID" value="RFA34410.1"/>
    <property type="molecule type" value="Genomic_DNA"/>
</dbReference>
<evidence type="ECO:0000256" key="1">
    <source>
        <dbReference type="ARBA" id="ARBA00004651"/>
    </source>
</evidence>
<accession>A0A3E0WN59</accession>
<keyword evidence="9" id="KW-1185">Reference proteome</keyword>
<dbReference type="PANTHER" id="PTHR42775:SF1">
    <property type="entry name" value="PERMEASE RV2963-RELATED"/>
    <property type="match status" value="1"/>
</dbReference>
<evidence type="ECO:0000313" key="8">
    <source>
        <dbReference type="EMBL" id="RFA34410.1"/>
    </source>
</evidence>